<evidence type="ECO:0000313" key="2">
    <source>
        <dbReference type="EMBL" id="APO76998.1"/>
    </source>
</evidence>
<gene>
    <name evidence="2" type="ORF">AM571_PA00111</name>
</gene>
<protein>
    <submittedName>
        <fullName evidence="2">Uncharacterized protein</fullName>
    </submittedName>
</protein>
<evidence type="ECO:0000256" key="1">
    <source>
        <dbReference type="SAM" id="Phobius"/>
    </source>
</evidence>
<keyword evidence="2" id="KW-0614">Plasmid</keyword>
<dbReference type="Proteomes" id="UP000185109">
    <property type="component" value="Plasmid pRsp8C3a"/>
</dbReference>
<geneLocation type="plasmid" evidence="3">
    <name>prsp8c3a</name>
</geneLocation>
<proteinExistence type="predicted"/>
<keyword evidence="1" id="KW-0812">Transmembrane</keyword>
<keyword evidence="1" id="KW-1133">Transmembrane helix</keyword>
<keyword evidence="1" id="KW-0472">Membrane</keyword>
<organism evidence="2 3">
    <name type="scientific">Rhizobium etli 8C-3</name>
    <dbReference type="NCBI Taxonomy" id="538025"/>
    <lineage>
        <taxon>Bacteria</taxon>
        <taxon>Pseudomonadati</taxon>
        <taxon>Pseudomonadota</taxon>
        <taxon>Alphaproteobacteria</taxon>
        <taxon>Hyphomicrobiales</taxon>
        <taxon>Rhizobiaceae</taxon>
        <taxon>Rhizobium/Agrobacterium group</taxon>
        <taxon>Rhizobium</taxon>
    </lineage>
</organism>
<accession>A0A1L5PA13</accession>
<reference evidence="2 3" key="1">
    <citation type="submission" date="2016-09" db="EMBL/GenBank/DDBJ databases">
        <title>The complete genome sequences of Rhizobium gallicum, symbiovars gallicum and phaseoli, symbionts associated to common bean (Phaseolus vulgaris).</title>
        <authorList>
            <person name="Bustos P."/>
            <person name="Santamaria R.I."/>
            <person name="Perez-Carrascal O.M."/>
            <person name="Juarez S."/>
            <person name="Lozano L."/>
            <person name="Martinez-Flores I."/>
            <person name="Martinez-Romero E."/>
            <person name="Cevallos M."/>
            <person name="Romero D."/>
            <person name="Davila G."/>
            <person name="Gonzalez V."/>
        </authorList>
    </citation>
    <scope>NUCLEOTIDE SEQUENCE [LARGE SCALE GENOMIC DNA]</scope>
    <source>
        <strain evidence="2 3">8C-3</strain>
        <plasmid evidence="3">Plasmid prsp8c3a</plasmid>
    </source>
</reference>
<name>A0A1L5PA13_RHIET</name>
<feature type="transmembrane region" description="Helical" evidence="1">
    <location>
        <begin position="30"/>
        <end position="54"/>
    </location>
</feature>
<sequence>MSIGQGTIGGRLMDVGFRHLRRVDGVARAWAFRLFSLTIGSWLYWMEYGLWFLLFPAPL</sequence>
<dbReference type="EMBL" id="CP017242">
    <property type="protein sequence ID" value="APO76998.1"/>
    <property type="molecule type" value="Genomic_DNA"/>
</dbReference>
<dbReference type="AlphaFoldDB" id="A0A1L5PA13"/>
<evidence type="ECO:0000313" key="3">
    <source>
        <dbReference type="Proteomes" id="UP000185109"/>
    </source>
</evidence>